<dbReference type="RefSeq" id="XP_022480601.1">
    <property type="nucleotide sequence ID" value="XM_022612840.1"/>
</dbReference>
<protein>
    <submittedName>
        <fullName evidence="1">Uncharacterized protein</fullName>
    </submittedName>
</protein>
<evidence type="ECO:0000313" key="1">
    <source>
        <dbReference type="EMBL" id="OHF03465.1"/>
    </source>
</evidence>
<dbReference type="Proteomes" id="UP000176998">
    <property type="component" value="Unassembled WGS sequence"/>
</dbReference>
<comment type="caution">
    <text evidence="1">The sequence shown here is derived from an EMBL/GenBank/DDBJ whole genome shotgun (WGS) entry which is preliminary data.</text>
</comment>
<sequence length="114" mass="12927">MSIDHLMVMDFEFPRPMTTTGFCSPLSLSNGQCRDRLYPVFCSAASIAWFKRAVFRLNTGKKRSRFASDPGIQAICEATHLKSRDEEKGGDELVLSLFRLDSVVCESWDKSVWV</sequence>
<organism evidence="1 2">
    <name type="scientific">Colletotrichum orchidophilum</name>
    <dbReference type="NCBI Taxonomy" id="1209926"/>
    <lineage>
        <taxon>Eukaryota</taxon>
        <taxon>Fungi</taxon>
        <taxon>Dikarya</taxon>
        <taxon>Ascomycota</taxon>
        <taxon>Pezizomycotina</taxon>
        <taxon>Sordariomycetes</taxon>
        <taxon>Hypocreomycetidae</taxon>
        <taxon>Glomerellales</taxon>
        <taxon>Glomerellaceae</taxon>
        <taxon>Colletotrichum</taxon>
    </lineage>
</organism>
<dbReference type="AlphaFoldDB" id="A0A1G4BQ63"/>
<accession>A0A1G4BQ63</accession>
<gene>
    <name evidence="1" type="ORF">CORC01_01184</name>
</gene>
<evidence type="ECO:0000313" key="2">
    <source>
        <dbReference type="Proteomes" id="UP000176998"/>
    </source>
</evidence>
<keyword evidence="2" id="KW-1185">Reference proteome</keyword>
<name>A0A1G4BQ63_9PEZI</name>
<dbReference type="EMBL" id="MJBS01000006">
    <property type="protein sequence ID" value="OHF03465.1"/>
    <property type="molecule type" value="Genomic_DNA"/>
</dbReference>
<reference evidence="1 2" key="1">
    <citation type="submission" date="2016-09" db="EMBL/GenBank/DDBJ databases">
        <authorList>
            <person name="Capua I."/>
            <person name="De Benedictis P."/>
            <person name="Joannis T."/>
            <person name="Lombin L.H."/>
            <person name="Cattoli G."/>
        </authorList>
    </citation>
    <scope>NUCLEOTIDE SEQUENCE [LARGE SCALE GENOMIC DNA]</scope>
    <source>
        <strain evidence="1 2">IMI 309357</strain>
    </source>
</reference>
<proteinExistence type="predicted"/>
<dbReference type="GeneID" id="34554350"/>